<evidence type="ECO:0000313" key="2">
    <source>
        <dbReference type="Proteomes" id="UP000482155"/>
    </source>
</evidence>
<dbReference type="EMBL" id="JAAIVB010000079">
    <property type="protein sequence ID" value="NEX64429.1"/>
    <property type="molecule type" value="Genomic_DNA"/>
</dbReference>
<dbReference type="InterPro" id="IPR049708">
    <property type="entry name" value="PP0621-like"/>
</dbReference>
<sequence>MKFALWALFILLIIWMMRGKKAVPGRRAAPGANAIESMVQCRHCGVHVPVSESVAGPGGACFCSDEHRLRHAG</sequence>
<keyword evidence="2" id="KW-1185">Reference proteome</keyword>
<dbReference type="NCBIfam" id="NF041023">
    <property type="entry name" value="PP0621_fam"/>
    <property type="match status" value="1"/>
</dbReference>
<dbReference type="AlphaFoldDB" id="A0A6B3SZQ9"/>
<dbReference type="Proteomes" id="UP000482155">
    <property type="component" value="Unassembled WGS sequence"/>
</dbReference>
<evidence type="ECO:0000313" key="1">
    <source>
        <dbReference type="EMBL" id="NEX64429.1"/>
    </source>
</evidence>
<comment type="caution">
    <text evidence="1">The sequence shown here is derived from an EMBL/GenBank/DDBJ whole genome shotgun (WGS) entry which is preliminary data.</text>
</comment>
<name>A0A6B3SZQ9_9BURK</name>
<dbReference type="RefSeq" id="WP_163968356.1">
    <property type="nucleotide sequence ID" value="NZ_JAAIVB010000079.1"/>
</dbReference>
<reference evidence="1 2" key="1">
    <citation type="submission" date="2020-02" db="EMBL/GenBank/DDBJ databases">
        <authorList>
            <person name="Kim M.K."/>
        </authorList>
    </citation>
    <scope>NUCLEOTIDE SEQUENCE [LARGE SCALE GENOMIC DNA]</scope>
    <source>
        <strain evidence="1 2">17J57-3</strain>
    </source>
</reference>
<protein>
    <recommendedName>
        <fullName evidence="3">Preprotein translocase subunit YajC</fullName>
    </recommendedName>
</protein>
<accession>A0A6B3SZQ9</accession>
<organism evidence="1 2">
    <name type="scientific">Noviherbaspirillum galbum</name>
    <dbReference type="NCBI Taxonomy" id="2709383"/>
    <lineage>
        <taxon>Bacteria</taxon>
        <taxon>Pseudomonadati</taxon>
        <taxon>Pseudomonadota</taxon>
        <taxon>Betaproteobacteria</taxon>
        <taxon>Burkholderiales</taxon>
        <taxon>Oxalobacteraceae</taxon>
        <taxon>Noviherbaspirillum</taxon>
    </lineage>
</organism>
<gene>
    <name evidence="1" type="ORF">G3574_25390</name>
</gene>
<evidence type="ECO:0008006" key="3">
    <source>
        <dbReference type="Google" id="ProtNLM"/>
    </source>
</evidence>
<proteinExistence type="predicted"/>